<dbReference type="SMR" id="A0A077LD34"/>
<dbReference type="PROSITE" id="PS00615">
    <property type="entry name" value="C_TYPE_LECTIN_1"/>
    <property type="match status" value="1"/>
</dbReference>
<feature type="non-terminal residue" evidence="8">
    <location>
        <position position="1"/>
    </location>
</feature>
<proteinExistence type="evidence at transcript level"/>
<name>A0A077LD34_PROFL</name>
<dbReference type="InterPro" id="IPR050111">
    <property type="entry name" value="C-type_lectin/snaclec_domain"/>
</dbReference>
<protein>
    <submittedName>
        <fullName evidence="8">C-type lectin F IX/X A</fullName>
    </submittedName>
</protein>
<evidence type="ECO:0000256" key="2">
    <source>
        <dbReference type="ARBA" id="ARBA00006747"/>
    </source>
</evidence>
<evidence type="ECO:0000256" key="1">
    <source>
        <dbReference type="ARBA" id="ARBA00004613"/>
    </source>
</evidence>
<feature type="domain" description="C-type lectin" evidence="7">
    <location>
        <begin position="55"/>
        <end position="174"/>
    </location>
</feature>
<dbReference type="GO" id="GO:0005576">
    <property type="term" value="C:extracellular region"/>
    <property type="evidence" value="ECO:0007669"/>
    <property type="project" value="UniProtKB-SubCell"/>
</dbReference>
<dbReference type="InterPro" id="IPR001304">
    <property type="entry name" value="C-type_lectin-like"/>
</dbReference>
<comment type="subcellular location">
    <subcellularLocation>
        <location evidence="1">Secreted</location>
    </subcellularLocation>
</comment>
<dbReference type="InterPro" id="IPR018378">
    <property type="entry name" value="C-type_lectin_CS"/>
</dbReference>
<keyword evidence="5" id="KW-1015">Disulfide bond</keyword>
<evidence type="ECO:0000256" key="6">
    <source>
        <dbReference type="ARBA" id="ARBA00023240"/>
    </source>
</evidence>
<dbReference type="PRINTS" id="PR01504">
    <property type="entry name" value="PNCREATITSAP"/>
</dbReference>
<keyword evidence="6" id="KW-1199">Hemostasis impairing toxin</keyword>
<keyword evidence="4" id="KW-0800">Toxin</keyword>
<dbReference type="Pfam" id="PF00059">
    <property type="entry name" value="Lectin_C"/>
    <property type="match status" value="1"/>
</dbReference>
<dbReference type="PROSITE" id="PS50041">
    <property type="entry name" value="C_TYPE_LECTIN_2"/>
    <property type="match status" value="1"/>
</dbReference>
<reference evidence="8" key="1">
    <citation type="submission" date="2014-08" db="EMBL/GenBank/DDBJ databases">
        <title>Regulation and rapid evolution of snake venom proteomes:More abundant venom components evolve more rapidly.</title>
        <authorList>
            <person name="Aird S.D."/>
            <person name="Aggarwal S."/>
            <person name="Villar-Briones A."/>
            <person name="Man-Ying Tin M."/>
            <person name="Terada K."/>
            <person name="Mikheyev A.S."/>
        </authorList>
    </citation>
    <scope>NUCLEOTIDE SEQUENCE</scope>
    <source>
        <tissue evidence="8">Venom gland</tissue>
    </source>
</reference>
<dbReference type="GO" id="GO:0090729">
    <property type="term" value="F:toxin activity"/>
    <property type="evidence" value="ECO:0007669"/>
    <property type="project" value="UniProtKB-KW"/>
</dbReference>
<dbReference type="InterPro" id="IPR016187">
    <property type="entry name" value="CTDL_fold"/>
</dbReference>
<organism evidence="8">
    <name type="scientific">Protobothrops flavoviridis</name>
    <name type="common">Habu</name>
    <name type="synonym">Trimeresurus flavoviridis</name>
    <dbReference type="NCBI Taxonomy" id="88087"/>
    <lineage>
        <taxon>Eukaryota</taxon>
        <taxon>Metazoa</taxon>
        <taxon>Chordata</taxon>
        <taxon>Craniata</taxon>
        <taxon>Vertebrata</taxon>
        <taxon>Euteleostomi</taxon>
        <taxon>Lepidosauria</taxon>
        <taxon>Squamata</taxon>
        <taxon>Bifurcata</taxon>
        <taxon>Unidentata</taxon>
        <taxon>Episquamata</taxon>
        <taxon>Toxicofera</taxon>
        <taxon>Serpentes</taxon>
        <taxon>Colubroidea</taxon>
        <taxon>Viperidae</taxon>
        <taxon>Crotalinae</taxon>
        <taxon>Protobothrops</taxon>
    </lineage>
</organism>
<dbReference type="AlphaFoldDB" id="A0A077LD34"/>
<comment type="similarity">
    <text evidence="2">Belongs to the snaclec family.</text>
</comment>
<dbReference type="SUPFAM" id="SSF56436">
    <property type="entry name" value="C-type lectin-like"/>
    <property type="match status" value="1"/>
</dbReference>
<evidence type="ECO:0000256" key="4">
    <source>
        <dbReference type="ARBA" id="ARBA00022656"/>
    </source>
</evidence>
<dbReference type="GO" id="GO:0030246">
    <property type="term" value="F:carbohydrate binding"/>
    <property type="evidence" value="ECO:0007669"/>
    <property type="project" value="UniProtKB-KW"/>
</dbReference>
<dbReference type="FunFam" id="3.10.100.10:FF:000087">
    <property type="entry name" value="Snaclec rhodocetin subunit delta"/>
    <property type="match status" value="1"/>
</dbReference>
<evidence type="ECO:0000256" key="5">
    <source>
        <dbReference type="ARBA" id="ARBA00023157"/>
    </source>
</evidence>
<dbReference type="SMART" id="SM00034">
    <property type="entry name" value="CLECT"/>
    <property type="match status" value="1"/>
</dbReference>
<evidence type="ECO:0000313" key="8">
    <source>
        <dbReference type="EMBL" id="BAP39954.1"/>
    </source>
</evidence>
<sequence>KPGVASEQTSYLWRPKEREGRKTMGRFIFMSFGLLVVAASLRGTGADCLSGWSSYEGHCYKAFEKYKTWADAERFCMEQAKGAHLVSIESSGEADFVAQLVTQNMKRLDFYIWIGLRVQGKVKQCNSEWSDGSSVSYENWIEAECKTCLGLEKETDFRKWVNIYCGQQNPFVCEA</sequence>
<dbReference type="InterPro" id="IPR016186">
    <property type="entry name" value="C-type_lectin-like/link_sf"/>
</dbReference>
<evidence type="ECO:0000256" key="3">
    <source>
        <dbReference type="ARBA" id="ARBA00022525"/>
    </source>
</evidence>
<dbReference type="PANTHER" id="PTHR22803">
    <property type="entry name" value="MANNOSE, PHOSPHOLIPASE, LECTIN RECEPTOR RELATED"/>
    <property type="match status" value="1"/>
</dbReference>
<dbReference type="EMBL" id="AB985229">
    <property type="protein sequence ID" value="BAP39954.1"/>
    <property type="molecule type" value="mRNA"/>
</dbReference>
<evidence type="ECO:0000259" key="7">
    <source>
        <dbReference type="PROSITE" id="PS50041"/>
    </source>
</evidence>
<keyword evidence="8" id="KW-0430">Lectin</keyword>
<accession>A0A077LD34</accession>
<dbReference type="Gene3D" id="3.10.100.10">
    <property type="entry name" value="Mannose-Binding Protein A, subunit A"/>
    <property type="match status" value="1"/>
</dbReference>
<keyword evidence="3" id="KW-0964">Secreted</keyword>